<dbReference type="SUPFAM" id="SSF54928">
    <property type="entry name" value="RNA-binding domain, RBD"/>
    <property type="match status" value="3"/>
</dbReference>
<proteinExistence type="predicted"/>
<keyword evidence="1 2" id="KW-0694">RNA-binding</keyword>
<dbReference type="VEuPathDB" id="TrichDB:TVAGG3_0419320"/>
<dbReference type="FunFam" id="3.30.70.330:FF:001524">
    <property type="match status" value="1"/>
</dbReference>
<dbReference type="SMART" id="SM00360">
    <property type="entry name" value="RRM"/>
    <property type="match status" value="4"/>
</dbReference>
<sequence length="576" mass="66224">MEGKPVSRLFIRNLPKSVEEKELVKEFSKMGEITDCKVIRTERGKSRCIAYIGYKTVEEAEKAQKYFDNTFIQSRRIGVEFAIPIGEKQLDETWARRKKFAKIEKQQEKQIEKFNRDNKDQPKEKFDPAFQEFLAAHKPRQMRASWNDGFGFEEQYQDEKEQESEKDNAEEEENNEEEQKKEEEKPVSITTTRLYVKNIPYKSTAEEIKARFEEFGPVEDVSLPTSEVPGENRGFAFVKFADLESATKAYMTSVIFEGRHLQLAQSEPEPEKKKVDLIPDDDQTFQEKKQQRLKQYRPETMNPLIMDKNTIADAIADRIGVTKADVLNPESDNVMARLAIAESQLIEETKQLFIEHGIDVDALNEGFKSADKINYSKTVLIIKNLRWETTEEELRGIFASKGTLVRFVLAPTHSVAIVEFARGDDARKAFNSLNYRLLHDTPIYIQWAPDGCTTGTGVETDERKSCRPKVEIKTTTLIVKNLPFTVTKKSEIAEAFKHVGNIKAIRMTKKRNEQGHRGFCFIDFTTRQAAQAAFDAMQDVHLAGRHLIVQPAEEGKRETSVEMNVNPIEEDREPSK</sequence>
<dbReference type="PROSITE" id="PS50102">
    <property type="entry name" value="RRM"/>
    <property type="match status" value="4"/>
</dbReference>
<dbReference type="GO" id="GO:0016607">
    <property type="term" value="C:nuclear speck"/>
    <property type="evidence" value="ECO:0000318"/>
    <property type="project" value="GO_Central"/>
</dbReference>
<dbReference type="FunFam" id="3.30.70.330:FF:001750">
    <property type="match status" value="1"/>
</dbReference>
<dbReference type="KEGG" id="tva:4770215"/>
<dbReference type="PANTHER" id="PTHR48025">
    <property type="entry name" value="OS02G0815200 PROTEIN"/>
    <property type="match status" value="1"/>
</dbReference>
<accession>A2E545</accession>
<dbReference type="VEuPathDB" id="TrichDB:TVAG_028060"/>
<dbReference type="PANTHER" id="PTHR48025:SF1">
    <property type="entry name" value="RRM DOMAIN-CONTAINING PROTEIN"/>
    <property type="match status" value="1"/>
</dbReference>
<dbReference type="Pfam" id="PF00076">
    <property type="entry name" value="RRM_1"/>
    <property type="match status" value="4"/>
</dbReference>
<dbReference type="CDD" id="cd12320">
    <property type="entry name" value="RRM6_RBM19_RRM5_MRD1"/>
    <property type="match status" value="1"/>
</dbReference>
<feature type="region of interest" description="Disordered" evidence="3">
    <location>
        <begin position="155"/>
        <end position="187"/>
    </location>
</feature>
<evidence type="ECO:0000256" key="1">
    <source>
        <dbReference type="ARBA" id="ARBA00022884"/>
    </source>
</evidence>
<dbReference type="InParanoid" id="A2E545"/>
<dbReference type="CDD" id="cd12317">
    <property type="entry name" value="RRM4_RBM19_RRM3_MRD1"/>
    <property type="match status" value="1"/>
</dbReference>
<organism evidence="5 6">
    <name type="scientific">Trichomonas vaginalis (strain ATCC PRA-98 / G3)</name>
    <dbReference type="NCBI Taxonomy" id="412133"/>
    <lineage>
        <taxon>Eukaryota</taxon>
        <taxon>Metamonada</taxon>
        <taxon>Parabasalia</taxon>
        <taxon>Trichomonadida</taxon>
        <taxon>Trichomonadidae</taxon>
        <taxon>Trichomonas</taxon>
    </lineage>
</organism>
<dbReference type="FunFam" id="3.30.70.330:FF:000442">
    <property type="entry name" value="Multiple RNA-binding domain-containing protein 1"/>
    <property type="match status" value="1"/>
</dbReference>
<dbReference type="Gene3D" id="3.30.70.330">
    <property type="match status" value="4"/>
</dbReference>
<feature type="region of interest" description="Disordered" evidence="3">
    <location>
        <begin position="554"/>
        <end position="576"/>
    </location>
</feature>
<feature type="compositionally biased region" description="Basic and acidic residues" evidence="3">
    <location>
        <begin position="177"/>
        <end position="186"/>
    </location>
</feature>
<feature type="compositionally biased region" description="Basic and acidic residues" evidence="3">
    <location>
        <begin position="157"/>
        <end position="167"/>
    </location>
</feature>
<evidence type="ECO:0000259" key="4">
    <source>
        <dbReference type="PROSITE" id="PS50102"/>
    </source>
</evidence>
<gene>
    <name evidence="5" type="ORF">TVAG_028060</name>
</gene>
<evidence type="ECO:0000256" key="3">
    <source>
        <dbReference type="SAM" id="MobiDB-lite"/>
    </source>
</evidence>
<dbReference type="STRING" id="5722.A2E545"/>
<dbReference type="eggNOG" id="KOG0110">
    <property type="taxonomic scope" value="Eukaryota"/>
</dbReference>
<feature type="domain" description="RRM" evidence="4">
    <location>
        <begin position="475"/>
        <end position="554"/>
    </location>
</feature>
<protein>
    <recommendedName>
        <fullName evidence="4">RRM domain-containing protein</fullName>
    </recommendedName>
</protein>
<feature type="domain" description="RRM" evidence="4">
    <location>
        <begin position="7"/>
        <end position="84"/>
    </location>
</feature>
<evidence type="ECO:0000313" key="6">
    <source>
        <dbReference type="Proteomes" id="UP000001542"/>
    </source>
</evidence>
<dbReference type="Proteomes" id="UP000001542">
    <property type="component" value="Unassembled WGS sequence"/>
</dbReference>
<dbReference type="RefSeq" id="XP_001324476.1">
    <property type="nucleotide sequence ID" value="XM_001324441.1"/>
</dbReference>
<reference evidence="5" key="2">
    <citation type="journal article" date="2007" name="Science">
        <title>Draft genome sequence of the sexually transmitted pathogen Trichomonas vaginalis.</title>
        <authorList>
            <person name="Carlton J.M."/>
            <person name="Hirt R.P."/>
            <person name="Silva J.C."/>
            <person name="Delcher A.L."/>
            <person name="Schatz M."/>
            <person name="Zhao Q."/>
            <person name="Wortman J.R."/>
            <person name="Bidwell S.L."/>
            <person name="Alsmark U.C.M."/>
            <person name="Besteiro S."/>
            <person name="Sicheritz-Ponten T."/>
            <person name="Noel C.J."/>
            <person name="Dacks J.B."/>
            <person name="Foster P.G."/>
            <person name="Simillion C."/>
            <person name="Van de Peer Y."/>
            <person name="Miranda-Saavedra D."/>
            <person name="Barton G.J."/>
            <person name="Westrop G.D."/>
            <person name="Mueller S."/>
            <person name="Dessi D."/>
            <person name="Fiori P.L."/>
            <person name="Ren Q."/>
            <person name="Paulsen I."/>
            <person name="Zhang H."/>
            <person name="Bastida-Corcuera F.D."/>
            <person name="Simoes-Barbosa A."/>
            <person name="Brown M.T."/>
            <person name="Hayes R.D."/>
            <person name="Mukherjee M."/>
            <person name="Okumura C.Y."/>
            <person name="Schneider R."/>
            <person name="Smith A.J."/>
            <person name="Vanacova S."/>
            <person name="Villalvazo M."/>
            <person name="Haas B.J."/>
            <person name="Pertea M."/>
            <person name="Feldblyum T.V."/>
            <person name="Utterback T.R."/>
            <person name="Shu C.L."/>
            <person name="Osoegawa K."/>
            <person name="de Jong P.J."/>
            <person name="Hrdy I."/>
            <person name="Horvathova L."/>
            <person name="Zubacova Z."/>
            <person name="Dolezal P."/>
            <person name="Malik S.B."/>
            <person name="Logsdon J.M. Jr."/>
            <person name="Henze K."/>
            <person name="Gupta A."/>
            <person name="Wang C.C."/>
            <person name="Dunne R.L."/>
            <person name="Upcroft J.A."/>
            <person name="Upcroft P."/>
            <person name="White O."/>
            <person name="Salzberg S.L."/>
            <person name="Tang P."/>
            <person name="Chiu C.-H."/>
            <person name="Lee Y.-S."/>
            <person name="Embley T.M."/>
            <person name="Coombs G.H."/>
            <person name="Mottram J.C."/>
            <person name="Tachezy J."/>
            <person name="Fraser-Liggett C.M."/>
            <person name="Johnson P.J."/>
        </authorList>
    </citation>
    <scope>NUCLEOTIDE SEQUENCE [LARGE SCALE GENOMIC DNA]</scope>
    <source>
        <strain evidence="5">G3</strain>
    </source>
</reference>
<keyword evidence="6" id="KW-1185">Reference proteome</keyword>
<dbReference type="InterPro" id="IPR050502">
    <property type="entry name" value="Euk_RNA-bind_prot"/>
</dbReference>
<dbReference type="FunCoup" id="A2E545">
    <property type="interactions" value="891"/>
</dbReference>
<dbReference type="EMBL" id="DS113305">
    <property type="protein sequence ID" value="EAY12253.1"/>
    <property type="molecule type" value="Genomic_DNA"/>
</dbReference>
<dbReference type="SMR" id="A2E545"/>
<feature type="domain" description="RRM" evidence="4">
    <location>
        <begin position="378"/>
        <end position="450"/>
    </location>
</feature>
<reference evidence="5" key="1">
    <citation type="submission" date="2006-10" db="EMBL/GenBank/DDBJ databases">
        <authorList>
            <person name="Amadeo P."/>
            <person name="Zhao Q."/>
            <person name="Wortman J."/>
            <person name="Fraser-Liggett C."/>
            <person name="Carlton J."/>
        </authorList>
    </citation>
    <scope>NUCLEOTIDE SEQUENCE</scope>
    <source>
        <strain evidence="5">G3</strain>
    </source>
</reference>
<evidence type="ECO:0000313" key="5">
    <source>
        <dbReference type="EMBL" id="EAY12253.1"/>
    </source>
</evidence>
<feature type="domain" description="RRM" evidence="4">
    <location>
        <begin position="192"/>
        <end position="268"/>
    </location>
</feature>
<dbReference type="OrthoDB" id="439639at2759"/>
<dbReference type="GO" id="GO:0003729">
    <property type="term" value="F:mRNA binding"/>
    <property type="evidence" value="ECO:0000318"/>
    <property type="project" value="GO_Central"/>
</dbReference>
<dbReference type="InterPro" id="IPR012677">
    <property type="entry name" value="Nucleotide-bd_a/b_plait_sf"/>
</dbReference>
<dbReference type="InterPro" id="IPR000504">
    <property type="entry name" value="RRM_dom"/>
</dbReference>
<dbReference type="AlphaFoldDB" id="A2E545"/>
<dbReference type="GO" id="GO:0000381">
    <property type="term" value="P:regulation of alternative mRNA splicing, via spliceosome"/>
    <property type="evidence" value="ECO:0000318"/>
    <property type="project" value="GO_Central"/>
</dbReference>
<dbReference type="InterPro" id="IPR035979">
    <property type="entry name" value="RBD_domain_sf"/>
</dbReference>
<dbReference type="CDD" id="cd12565">
    <property type="entry name" value="RRM1_MRD1"/>
    <property type="match status" value="1"/>
</dbReference>
<evidence type="ECO:0000256" key="2">
    <source>
        <dbReference type="PROSITE-ProRule" id="PRU00176"/>
    </source>
</evidence>
<name>A2E545_TRIV3</name>